<dbReference type="eggNOG" id="COG0419">
    <property type="taxonomic scope" value="Bacteria"/>
</dbReference>
<evidence type="ECO:0000313" key="3">
    <source>
        <dbReference type="EMBL" id="ACR73668.1"/>
    </source>
</evidence>
<evidence type="ECO:0000256" key="2">
    <source>
        <dbReference type="SAM" id="Phobius"/>
    </source>
</evidence>
<gene>
    <name evidence="3" type="ordered locus">EUBELI_20524</name>
</gene>
<keyword evidence="4" id="KW-1185">Reference proteome</keyword>
<organism evidence="3 4">
    <name type="scientific">Lachnospira eligens (strain ATCC 27750 / DSM 3376 / VPI C15-48 / C15-B4)</name>
    <name type="common">Eubacterium eligens</name>
    <dbReference type="NCBI Taxonomy" id="515620"/>
    <lineage>
        <taxon>Bacteria</taxon>
        <taxon>Bacillati</taxon>
        <taxon>Bacillota</taxon>
        <taxon>Clostridia</taxon>
        <taxon>Lachnospirales</taxon>
        <taxon>Lachnospiraceae</taxon>
        <taxon>Lachnospira</taxon>
    </lineage>
</organism>
<keyword evidence="1" id="KW-0175">Coiled coil</keyword>
<dbReference type="eggNOG" id="COG4717">
    <property type="taxonomic scope" value="Bacteria"/>
</dbReference>
<keyword evidence="2" id="KW-0812">Transmembrane</keyword>
<feature type="coiled-coil region" evidence="1">
    <location>
        <begin position="525"/>
        <end position="552"/>
    </location>
</feature>
<dbReference type="PANTHER" id="PTHR41259">
    <property type="entry name" value="DOUBLE-STRAND BREAK REPAIR RAD50 ATPASE, PUTATIVE-RELATED"/>
    <property type="match status" value="1"/>
</dbReference>
<keyword evidence="3" id="KW-0614">Plasmid</keyword>
<dbReference type="Proteomes" id="UP000001476">
    <property type="component" value="Plasmid pEubeli2"/>
</dbReference>
<feature type="coiled-coil region" evidence="1">
    <location>
        <begin position="705"/>
        <end position="749"/>
    </location>
</feature>
<accession>C4Z6S6</accession>
<keyword evidence="2" id="KW-1133">Transmembrane helix</keyword>
<proteinExistence type="predicted"/>
<reference evidence="3 4" key="1">
    <citation type="journal article" date="2009" name="Proc. Natl. Acad. Sci. U.S.A.">
        <title>Characterizing a model human gut microbiota composed of members of its two dominant bacterial phyla.</title>
        <authorList>
            <person name="Mahowald M.A."/>
            <person name="Rey F.E."/>
            <person name="Seedorf H."/>
            <person name="Turnbaugh P.J."/>
            <person name="Fulton R.S."/>
            <person name="Wollam A."/>
            <person name="Shah N."/>
            <person name="Wang C."/>
            <person name="Magrini V."/>
            <person name="Wilson R.K."/>
            <person name="Cantarel B.L."/>
            <person name="Coutinho P.M."/>
            <person name="Henrissat B."/>
            <person name="Crock L.W."/>
            <person name="Russell A."/>
            <person name="Verberkmoes N.C."/>
            <person name="Hettich R.L."/>
            <person name="Gordon J.I."/>
        </authorList>
    </citation>
    <scope>NUCLEOTIDE SEQUENCE [LARGE SCALE GENOMIC DNA]</scope>
    <source>
        <strain evidence="4">ATCC 27750 / DSM 3376 / VPI C15-48 / C15-B4</strain>
        <plasmid evidence="3">unnamed</plasmid>
    </source>
</reference>
<dbReference type="RefSeq" id="WP_012740795.1">
    <property type="nucleotide sequence ID" value="NC_012780.1"/>
</dbReference>
<dbReference type="Gene3D" id="3.40.50.300">
    <property type="entry name" value="P-loop containing nucleotide triphosphate hydrolases"/>
    <property type="match status" value="2"/>
</dbReference>
<dbReference type="KEGG" id="eel:EUBELI_20524"/>
<evidence type="ECO:0000313" key="4">
    <source>
        <dbReference type="Proteomes" id="UP000001476"/>
    </source>
</evidence>
<keyword evidence="2" id="KW-0472">Membrane</keyword>
<feature type="transmembrane region" description="Helical" evidence="2">
    <location>
        <begin position="431"/>
        <end position="464"/>
    </location>
</feature>
<dbReference type="PANTHER" id="PTHR41259:SF1">
    <property type="entry name" value="DOUBLE-STRAND BREAK REPAIR RAD50 ATPASE, PUTATIVE-RELATED"/>
    <property type="match status" value="1"/>
</dbReference>
<sequence>MKLISCTIENFGKLNNVTYDFSGECNTICEDNGWGKSTLAAFIRVMFYGFKNESKKKLADKERNRYMPWQKGVYGGEIIFEVNDVVYSLRRVFGKKQADDEFLLVRKDTNMECNDFSSDIGDELFKIDAQSFERTVFIGQSDCVTATTDSINAKIGNLADNTDDINNFETAVARLTAELNNITSTRVTGSIAKRKSKITQLTAQINNYAEIDKTIDEQTKIRDELCEKRENLKACKEKLQEQQKVLSAKKDVQAMKEKYQLLLKECNNKKNIFEHMKEYFNGTIPEKNEIIKQIEIFDDAGKLSGRLAHVDEQDKRRFEELQKIYGQGVPDNAVLDEYQGLAVRLDEFRNLCSKNRLSEDEQKKLNQLKKRFAEGVPDEDIGIIHDRWIAARNKQNSLAGKEIKLEIVRENENTKLAKAKEYKNNSVTGIVAGVILAVIGGILSFKVMVAGITLIIVGIFISGLSGRIGTLKKKQHDETFRNISEESAERLKAMESELEADRKSIADTQDIVRSFCEKYGIAYNMDNMEWELSKLRHDIENYRELKVREAQQNDSGIHEEISLLESRIRNFLKSFICMDDISNYSLAIEKIKRDTADFIRINNELSKQEAYSRQYEKQIDGITQFLKSYVKGYSDDDSVGEMLRRLDKKLDEYYRAKSEYENAVSAKNDFEAGTDISLLAAGEDEDDKVSLEDIAADMSQTDIMIENYSEQIAQCNRQLENLQIQAEECENFRQELNELKILQENEIKKERLLKLTKQIMEDSKQSFTAKYMEPVMAGFRKYFKILAGYEPDTFSMDADTKLTVMEQNMPRDIGYLSAGKQDLVGICMRMALVEAMYKEEKPFLIFDDPFVNLDDNNIKGAMKLLDEIAKDYQVIYFTCSESRIYN</sequence>
<dbReference type="SUPFAM" id="SSF52540">
    <property type="entry name" value="P-loop containing nucleoside triphosphate hydrolases"/>
    <property type="match status" value="1"/>
</dbReference>
<dbReference type="InterPro" id="IPR027417">
    <property type="entry name" value="P-loop_NTPase"/>
</dbReference>
<dbReference type="EMBL" id="CP001106">
    <property type="protein sequence ID" value="ACR73668.1"/>
    <property type="molecule type" value="Genomic_DNA"/>
</dbReference>
<name>C4Z6S6_LACE2</name>
<dbReference type="AlphaFoldDB" id="C4Z6S6"/>
<dbReference type="GeneID" id="41357230"/>
<protein>
    <submittedName>
        <fullName evidence="3">Uncharacterized protein</fullName>
    </submittedName>
</protein>
<geneLocation type="plasmid" evidence="4">
    <name>pEubeli2</name>
</geneLocation>
<feature type="coiled-coil region" evidence="1">
    <location>
        <begin position="222"/>
        <end position="269"/>
    </location>
</feature>
<evidence type="ECO:0000256" key="1">
    <source>
        <dbReference type="SAM" id="Coils"/>
    </source>
</evidence>
<dbReference type="HOGENOM" id="CLU_015588_0_0_9"/>